<proteinExistence type="predicted"/>
<reference evidence="1 2" key="1">
    <citation type="journal article" date="2022" name="DNA Res.">
        <title>Chromosomal-level genome assembly of the orchid tree Bauhinia variegata (Leguminosae; Cercidoideae) supports the allotetraploid origin hypothesis of Bauhinia.</title>
        <authorList>
            <person name="Zhong Y."/>
            <person name="Chen Y."/>
            <person name="Zheng D."/>
            <person name="Pang J."/>
            <person name="Liu Y."/>
            <person name="Luo S."/>
            <person name="Meng S."/>
            <person name="Qian L."/>
            <person name="Wei D."/>
            <person name="Dai S."/>
            <person name="Zhou R."/>
        </authorList>
    </citation>
    <scope>NUCLEOTIDE SEQUENCE [LARGE SCALE GENOMIC DNA]</scope>
    <source>
        <strain evidence="1">BV-YZ2020</strain>
    </source>
</reference>
<gene>
    <name evidence="1" type="ORF">L6164_011911</name>
</gene>
<name>A0ACB9P9M5_BAUVA</name>
<dbReference type="Proteomes" id="UP000828941">
    <property type="component" value="Chromosome 5"/>
</dbReference>
<sequence>MELQLTPRGRNREVTFQHQNQLSFERGGDSVVEEDREFQKQWAAIEKLPTFKRIRTSYLEATDDLASSSERELGSRSRREWGSRSKRGSRREPASRSRRERELGKSVVNVAKLEAFERHQLIDKLIKHNEIDNLQLLKKLRERIDRVNVKLPTVEVRYKNLHVEAECEVVQGKPLPTLWNSLVSFFSGFKKVIWCNPQEAKISILKDVSGVIKPSRLTLLLGPPGSGKTTLLLALAGKLEEPLKVSGEISYNDHNLDEFVPQKTSAYISQYDLHVPEMTVRETIDFSARCLGVGSRVDLITEVIRREKEAGIVPDPDIDMYMKAISIEGQSENLQTDYVLKILGLDICADIMVGDALTVGISGGQKKRLTTGEMIVGPIKSLFMDEISTGLDSSTTFQIITYLQQLAHITDTTAVVSLLQPAPETFELFDDLVLMAEGKIVYHGPRSQALQFFEECGFKCPERKGVADYLQEVISKKDQGQYWYRTDTPYSYISVDQLSQMFKASYWGQMLNAELTQPYDESQSHEDALSFSKYSLSKWELLKACTTRELLLMKRNWFIYVFKTAQLIITAFITMTVFLRTEMDVDLMGSSYFLGSLYYTLVRLMTNGIAELIMTITRLPIFHKQKAFYLYPAWAYCIPAAILKIPFSVTDSIVWTSITYYVIGYSPEVSRFFRQILLLVTLHMSSTSMCRCLAAVFQTEVMATTIGSFVLVLMFLFGGFIIPKPSLPSWLRWGFWLSPMSYGEIGITQNEFLAPRWQKVQEGNVTLGKTVLSSRGLDFHGNFYWLSVGALLGFAILFDFGFIIALSYLKPPKMSRAFVSKKRLSELKGGENSKNIQLENRSVAVDISQTTKETGQQGKMVLPFEPLTISFKDVRYFVEIPPEMRGHGSNEKKLQLLCDVTGAFRPGILTALMGVSGAGKTTLMDVLSGRKTGGTIEGDIRIGGYPKVQKTFARVSGYCEQNDIHSPYITVEESVTYSAWLRLPMEIDSVTKAKFVKEVIETIELDDIKDCLVGIPGQSGLSTEQRKRLTIAVELVSNPSIIFMDEPTSGLDARAAAVVMRAVKNVVATGRTTVCTIHQPSIFIFETFDELILMKSGGRIIYNGMLGHHSSKLIEYFQSIPGVPNINDNYNPATWMLEATSPSVEADLHVNFADIYKESPLYRDTLELVEQLSEPLPGTKDLKFSSRFPQNSFGQFMACLWKQHLSYWRSPEYNITRFAFMIVASALFGAVFWQKGKEIHTQQDLFNILGSMYIAVIFLGINNCSSVLPYVATERSVLYREKFAGMYSSMAYAFAQVAIEIPYILVQAILYVAITYPMIGYNWSVAKVFWYFYTTFCTFLYFVYLGMLLISLCANIDLASVLSASVYTIFNLFSGYLMPGPKIPKWWVWCYWLCPTSWSLNGLLTSQYGDIEEEIVIYGEKKSVASFLEDYYGFHHNRLSITAVVLIVFPIVYASLFAYCIGKLNYQKR</sequence>
<keyword evidence="2" id="KW-1185">Reference proteome</keyword>
<accession>A0ACB9P9M5</accession>
<evidence type="ECO:0000313" key="1">
    <source>
        <dbReference type="EMBL" id="KAI4344717.1"/>
    </source>
</evidence>
<protein>
    <submittedName>
        <fullName evidence="1">Uncharacterized protein</fullName>
    </submittedName>
</protein>
<evidence type="ECO:0000313" key="2">
    <source>
        <dbReference type="Proteomes" id="UP000828941"/>
    </source>
</evidence>
<organism evidence="1 2">
    <name type="scientific">Bauhinia variegata</name>
    <name type="common">Purple orchid tree</name>
    <name type="synonym">Phanera variegata</name>
    <dbReference type="NCBI Taxonomy" id="167791"/>
    <lineage>
        <taxon>Eukaryota</taxon>
        <taxon>Viridiplantae</taxon>
        <taxon>Streptophyta</taxon>
        <taxon>Embryophyta</taxon>
        <taxon>Tracheophyta</taxon>
        <taxon>Spermatophyta</taxon>
        <taxon>Magnoliopsida</taxon>
        <taxon>eudicotyledons</taxon>
        <taxon>Gunneridae</taxon>
        <taxon>Pentapetalae</taxon>
        <taxon>rosids</taxon>
        <taxon>fabids</taxon>
        <taxon>Fabales</taxon>
        <taxon>Fabaceae</taxon>
        <taxon>Cercidoideae</taxon>
        <taxon>Cercideae</taxon>
        <taxon>Bauhiniinae</taxon>
        <taxon>Bauhinia</taxon>
    </lineage>
</organism>
<dbReference type="EMBL" id="CM039430">
    <property type="protein sequence ID" value="KAI4344717.1"/>
    <property type="molecule type" value="Genomic_DNA"/>
</dbReference>
<comment type="caution">
    <text evidence="1">The sequence shown here is derived from an EMBL/GenBank/DDBJ whole genome shotgun (WGS) entry which is preliminary data.</text>
</comment>